<dbReference type="SMART" id="SM00225">
    <property type="entry name" value="BTB"/>
    <property type="match status" value="1"/>
</dbReference>
<reference evidence="3" key="1">
    <citation type="submission" date="2022-10" db="EMBL/GenBank/DDBJ databases">
        <title>Genome assembly of Pristionchus species.</title>
        <authorList>
            <person name="Yoshida K."/>
            <person name="Sommer R.J."/>
        </authorList>
    </citation>
    <scope>NUCLEOTIDE SEQUENCE [LARGE SCALE GENOMIC DNA]</scope>
    <source>
        <strain evidence="3">RS5460</strain>
    </source>
</reference>
<dbReference type="PANTHER" id="PTHR22744">
    <property type="entry name" value="HELIX LOOP HELIX PROTEIN 21-RELATED"/>
    <property type="match status" value="1"/>
</dbReference>
<dbReference type="SUPFAM" id="SSF54695">
    <property type="entry name" value="POZ domain"/>
    <property type="match status" value="1"/>
</dbReference>
<dbReference type="CDD" id="cd18186">
    <property type="entry name" value="BTB_POZ_ZBTB_KLHL-like"/>
    <property type="match status" value="1"/>
</dbReference>
<evidence type="ECO:0000313" key="3">
    <source>
        <dbReference type="Proteomes" id="UP001328107"/>
    </source>
</evidence>
<comment type="caution">
    <text evidence="2">The sequence shown here is derived from an EMBL/GenBank/DDBJ whole genome shotgun (WGS) entry which is preliminary data.</text>
</comment>
<dbReference type="PROSITE" id="PS50097">
    <property type="entry name" value="BTB"/>
    <property type="match status" value="1"/>
</dbReference>
<proteinExistence type="predicted"/>
<feature type="non-terminal residue" evidence="2">
    <location>
        <position position="1"/>
    </location>
</feature>
<dbReference type="AlphaFoldDB" id="A0AAN5D2Q3"/>
<accession>A0AAN5D2Q3</accession>
<dbReference type="InterPro" id="IPR011333">
    <property type="entry name" value="SKP1/BTB/POZ_sf"/>
</dbReference>
<dbReference type="PANTHER" id="PTHR22744:SF14">
    <property type="entry name" value="BTB DOMAIN-CONTAINING PROTEIN-RELATED"/>
    <property type="match status" value="1"/>
</dbReference>
<dbReference type="Proteomes" id="UP001328107">
    <property type="component" value="Unassembled WGS sequence"/>
</dbReference>
<sequence length="140" mass="16136">QLLAIQSPVFEALFFGEFTEKGKNEVEIKDVVYEEFIDLLHLLYSRSMRVTDHTVPHILKLADRFQIESLMKESEVHLIISRGFDRMEKLRFADQYRLDNLKDICLDSFTDLNGLASNLNSSPEFANFSADMKAVICENG</sequence>
<dbReference type="InterPro" id="IPR000210">
    <property type="entry name" value="BTB/POZ_dom"/>
</dbReference>
<dbReference type="Gene3D" id="3.30.710.10">
    <property type="entry name" value="Potassium Channel Kv1.1, Chain A"/>
    <property type="match status" value="1"/>
</dbReference>
<gene>
    <name evidence="2" type="ORF">PMAYCL1PPCAC_25459</name>
</gene>
<name>A0AAN5D2Q3_9BILA</name>
<keyword evidence="3" id="KW-1185">Reference proteome</keyword>
<protein>
    <recommendedName>
        <fullName evidence="1">BTB domain-containing protein</fullName>
    </recommendedName>
</protein>
<evidence type="ECO:0000259" key="1">
    <source>
        <dbReference type="PROSITE" id="PS50097"/>
    </source>
</evidence>
<feature type="domain" description="BTB" evidence="1">
    <location>
        <begin position="1"/>
        <end position="52"/>
    </location>
</feature>
<dbReference type="EMBL" id="BTRK01000005">
    <property type="protein sequence ID" value="GMR55264.1"/>
    <property type="molecule type" value="Genomic_DNA"/>
</dbReference>
<evidence type="ECO:0000313" key="2">
    <source>
        <dbReference type="EMBL" id="GMR55264.1"/>
    </source>
</evidence>
<organism evidence="2 3">
    <name type="scientific">Pristionchus mayeri</name>
    <dbReference type="NCBI Taxonomy" id="1317129"/>
    <lineage>
        <taxon>Eukaryota</taxon>
        <taxon>Metazoa</taxon>
        <taxon>Ecdysozoa</taxon>
        <taxon>Nematoda</taxon>
        <taxon>Chromadorea</taxon>
        <taxon>Rhabditida</taxon>
        <taxon>Rhabditina</taxon>
        <taxon>Diplogasteromorpha</taxon>
        <taxon>Diplogasteroidea</taxon>
        <taxon>Neodiplogasteridae</taxon>
        <taxon>Pristionchus</taxon>
    </lineage>
</organism>
<dbReference type="Pfam" id="PF00651">
    <property type="entry name" value="BTB"/>
    <property type="match status" value="1"/>
</dbReference>